<name>A0A9W8MU87_9AGAR</name>
<dbReference type="Proteomes" id="UP001148786">
    <property type="component" value="Unassembled WGS sequence"/>
</dbReference>
<evidence type="ECO:0000256" key="1">
    <source>
        <dbReference type="SAM" id="MobiDB-lite"/>
    </source>
</evidence>
<dbReference type="OrthoDB" id="4390553at2759"/>
<dbReference type="EMBL" id="JANKHO010000765">
    <property type="protein sequence ID" value="KAJ3506453.1"/>
    <property type="molecule type" value="Genomic_DNA"/>
</dbReference>
<proteinExistence type="predicted"/>
<dbReference type="AlphaFoldDB" id="A0A9W8MU87"/>
<accession>A0A9W8MU87</accession>
<feature type="region of interest" description="Disordered" evidence="1">
    <location>
        <begin position="1"/>
        <end position="22"/>
    </location>
</feature>
<sequence length="218" mass="24687">MLEEDTKSPPRRGRGYTPTPTYPSPSYSMNSFNWMFDKDRFTLYKTWKHDSSVVYRMTTWTNTTAYFASFVLPVKTNIIFLKVQEPTFEAAYDALKNAGVELDPVVRAGFDNSIGRMAVQKVAFWQTVSGKDIMNFCRHNANNVEVGIQEVGNQRIFTIVWAPKGGRVRKEDMDAFIGDNFRLQLTHAKLGLEKKALDAIVWIAKSVLLADAGMQQAG</sequence>
<evidence type="ECO:0000313" key="2">
    <source>
        <dbReference type="EMBL" id="KAJ3506453.1"/>
    </source>
</evidence>
<comment type="caution">
    <text evidence="2">The sequence shown here is derived from an EMBL/GenBank/DDBJ whole genome shotgun (WGS) entry which is preliminary data.</text>
</comment>
<reference evidence="2" key="1">
    <citation type="submission" date="2022-07" db="EMBL/GenBank/DDBJ databases">
        <title>Genome Sequence of Agrocybe chaxingu.</title>
        <authorList>
            <person name="Buettner E."/>
        </authorList>
    </citation>
    <scope>NUCLEOTIDE SEQUENCE</scope>
    <source>
        <strain evidence="2">MP-N11</strain>
    </source>
</reference>
<gene>
    <name evidence="2" type="ORF">NLJ89_g6861</name>
</gene>
<keyword evidence="3" id="KW-1185">Reference proteome</keyword>
<organism evidence="2 3">
    <name type="scientific">Agrocybe chaxingu</name>
    <dbReference type="NCBI Taxonomy" id="84603"/>
    <lineage>
        <taxon>Eukaryota</taxon>
        <taxon>Fungi</taxon>
        <taxon>Dikarya</taxon>
        <taxon>Basidiomycota</taxon>
        <taxon>Agaricomycotina</taxon>
        <taxon>Agaricomycetes</taxon>
        <taxon>Agaricomycetidae</taxon>
        <taxon>Agaricales</taxon>
        <taxon>Agaricineae</taxon>
        <taxon>Strophariaceae</taxon>
        <taxon>Agrocybe</taxon>
    </lineage>
</organism>
<protein>
    <submittedName>
        <fullName evidence="2">Uncharacterized protein</fullName>
    </submittedName>
</protein>
<evidence type="ECO:0000313" key="3">
    <source>
        <dbReference type="Proteomes" id="UP001148786"/>
    </source>
</evidence>